<dbReference type="VEuPathDB" id="VectorBase:ACHR000805"/>
<keyword evidence="2" id="KW-0732">Signal</keyword>
<evidence type="ECO:0000313" key="4">
    <source>
        <dbReference type="Proteomes" id="UP000075881"/>
    </source>
</evidence>
<evidence type="ECO:0008006" key="5">
    <source>
        <dbReference type="Google" id="ProtNLM"/>
    </source>
</evidence>
<feature type="region of interest" description="Disordered" evidence="1">
    <location>
        <begin position="242"/>
        <end position="265"/>
    </location>
</feature>
<reference evidence="4" key="1">
    <citation type="submission" date="2013-03" db="EMBL/GenBank/DDBJ databases">
        <title>The Genome Sequence of Anopheles christyi ACHKN1017.</title>
        <authorList>
            <consortium name="The Broad Institute Genomics Platform"/>
            <person name="Neafsey D.E."/>
            <person name="Besansky N."/>
            <person name="Walker B."/>
            <person name="Young S.K."/>
            <person name="Zeng Q."/>
            <person name="Gargeya S."/>
            <person name="Fitzgerald M."/>
            <person name="Haas B."/>
            <person name="Abouelleil A."/>
            <person name="Allen A.W."/>
            <person name="Alvarado L."/>
            <person name="Arachchi H.M."/>
            <person name="Berlin A.M."/>
            <person name="Chapman S.B."/>
            <person name="Gainer-Dewar J."/>
            <person name="Goldberg J."/>
            <person name="Griggs A."/>
            <person name="Gujja S."/>
            <person name="Hansen M."/>
            <person name="Howarth C."/>
            <person name="Imamovic A."/>
            <person name="Ireland A."/>
            <person name="Larimer J."/>
            <person name="McCowan C."/>
            <person name="Murphy C."/>
            <person name="Pearson M."/>
            <person name="Poon T.W."/>
            <person name="Priest M."/>
            <person name="Roberts A."/>
            <person name="Saif S."/>
            <person name="Shea T."/>
            <person name="Sisk P."/>
            <person name="Sykes S."/>
            <person name="Wortman J."/>
            <person name="Nusbaum C."/>
            <person name="Birren B."/>
        </authorList>
    </citation>
    <scope>NUCLEOTIDE SEQUENCE [LARGE SCALE GENOMIC DNA]</scope>
    <source>
        <strain evidence="4">ACHKN1017</strain>
    </source>
</reference>
<keyword evidence="4" id="KW-1185">Reference proteome</keyword>
<dbReference type="EnsemblMetazoa" id="ACHR000805-RA">
    <property type="protein sequence ID" value="ACHR000805-PA"/>
    <property type="gene ID" value="ACHR000805"/>
</dbReference>
<feature type="signal peptide" evidence="2">
    <location>
        <begin position="1"/>
        <end position="15"/>
    </location>
</feature>
<reference evidence="3" key="2">
    <citation type="submission" date="2020-05" db="UniProtKB">
        <authorList>
            <consortium name="EnsemblMetazoa"/>
        </authorList>
    </citation>
    <scope>IDENTIFICATION</scope>
    <source>
        <strain evidence="3">ACHKN1017</strain>
    </source>
</reference>
<evidence type="ECO:0000256" key="2">
    <source>
        <dbReference type="SAM" id="SignalP"/>
    </source>
</evidence>
<dbReference type="Proteomes" id="UP000075881">
    <property type="component" value="Unassembled WGS sequence"/>
</dbReference>
<organism evidence="3 4">
    <name type="scientific">Anopheles christyi</name>
    <dbReference type="NCBI Taxonomy" id="43041"/>
    <lineage>
        <taxon>Eukaryota</taxon>
        <taxon>Metazoa</taxon>
        <taxon>Ecdysozoa</taxon>
        <taxon>Arthropoda</taxon>
        <taxon>Hexapoda</taxon>
        <taxon>Insecta</taxon>
        <taxon>Pterygota</taxon>
        <taxon>Neoptera</taxon>
        <taxon>Endopterygota</taxon>
        <taxon>Diptera</taxon>
        <taxon>Nematocera</taxon>
        <taxon>Culicoidea</taxon>
        <taxon>Culicidae</taxon>
        <taxon>Anophelinae</taxon>
        <taxon>Anopheles</taxon>
    </lineage>
</organism>
<protein>
    <recommendedName>
        <fullName evidence="5">Protein TsetseEP domain-containing protein</fullName>
    </recommendedName>
</protein>
<proteinExistence type="predicted"/>
<evidence type="ECO:0000313" key="3">
    <source>
        <dbReference type="EnsemblMetazoa" id="ACHR000805-PA"/>
    </source>
</evidence>
<dbReference type="AlphaFoldDB" id="A0A182JQM2"/>
<sequence length="265" mass="29819">MKVLLVLLLASVAWAQRPLSVAVIDKLYEVYPLYRQIQDYVINSVADARMSSSARINDFHRDIITIKSTFVGTSIRQEQELLTQINGQPIVVNQQCLAFLRQSAEVNMNLAGVSYSTCITNAGDTLLSSVRSFYEMLDADEARYVGVGLFEEFRDENVFFDPQRIISKLENRMFRLEDFPTHIGSEMLDAVAGLTNSLDAIRLNYVNCMTMSEQMLKSTLQMVMLQLETTCNGKVIPVADETAPMPPNPEYATFEPDNGTPEPDH</sequence>
<feature type="chain" id="PRO_5012317155" description="Protein TsetseEP domain-containing protein" evidence="2">
    <location>
        <begin position="16"/>
        <end position="265"/>
    </location>
</feature>
<name>A0A182JQM2_9DIPT</name>
<accession>A0A182JQM2</accession>
<evidence type="ECO:0000256" key="1">
    <source>
        <dbReference type="SAM" id="MobiDB-lite"/>
    </source>
</evidence>